<feature type="transmembrane region" description="Helical" evidence="1">
    <location>
        <begin position="70"/>
        <end position="87"/>
    </location>
</feature>
<sequence>MNYTSTQLFIFFSLVSLATILTRFLPFILFPENRKIPKYIKYLSDFLPYTIIGMLLVYCLKDISFSRAPYAIPETISLALLCALHIWKKNTFLSIGCGSLLYVILINFIFV</sequence>
<dbReference type="RefSeq" id="WP_058259075.1">
    <property type="nucleotide sequence ID" value="NZ_DUPS01000059.1"/>
</dbReference>
<keyword evidence="3" id="KW-1185">Reference proteome</keyword>
<proteinExistence type="predicted"/>
<evidence type="ECO:0000313" key="2">
    <source>
        <dbReference type="EMBL" id="CUH93862.1"/>
    </source>
</evidence>
<feature type="transmembrane region" description="Helical" evidence="1">
    <location>
        <begin position="42"/>
        <end position="58"/>
    </location>
</feature>
<name>A0A0K8J974_9FIRM</name>
<keyword evidence="1" id="KW-1133">Transmembrane helix</keyword>
<evidence type="ECO:0000256" key="1">
    <source>
        <dbReference type="SAM" id="Phobius"/>
    </source>
</evidence>
<dbReference type="PIRSF" id="PIRSF003203">
    <property type="entry name" value="AzlD"/>
    <property type="match status" value="1"/>
</dbReference>
<dbReference type="KEGG" id="hsd:SD1D_2350"/>
<accession>A0A0K8J974</accession>
<dbReference type="Proteomes" id="UP000196053">
    <property type="component" value="Chromosome I"/>
</dbReference>
<keyword evidence="1" id="KW-0472">Membrane</keyword>
<dbReference type="EMBL" id="LN879430">
    <property type="protein sequence ID" value="CUH93862.1"/>
    <property type="molecule type" value="Genomic_DNA"/>
</dbReference>
<feature type="transmembrane region" description="Helical" evidence="1">
    <location>
        <begin position="6"/>
        <end position="30"/>
    </location>
</feature>
<protein>
    <submittedName>
        <fullName evidence="2">Putative membrane protein</fullName>
    </submittedName>
</protein>
<dbReference type="OrthoDB" id="308265at2"/>
<gene>
    <name evidence="2" type="ORF">SD1D_2350</name>
</gene>
<reference evidence="3" key="1">
    <citation type="submission" date="2015-09" db="EMBL/GenBank/DDBJ databases">
        <authorList>
            <person name="Wibberg D."/>
        </authorList>
    </citation>
    <scope>NUCLEOTIDE SEQUENCE [LARGE SCALE GENOMIC DNA]</scope>
    <source>
        <strain evidence="3">SD1D</strain>
    </source>
</reference>
<feature type="transmembrane region" description="Helical" evidence="1">
    <location>
        <begin position="92"/>
        <end position="110"/>
    </location>
</feature>
<evidence type="ECO:0000313" key="3">
    <source>
        <dbReference type="Proteomes" id="UP000196053"/>
    </source>
</evidence>
<keyword evidence="1" id="KW-0812">Transmembrane</keyword>
<organism evidence="2 3">
    <name type="scientific">Herbinix luporum</name>
    <dbReference type="NCBI Taxonomy" id="1679721"/>
    <lineage>
        <taxon>Bacteria</taxon>
        <taxon>Bacillati</taxon>
        <taxon>Bacillota</taxon>
        <taxon>Clostridia</taxon>
        <taxon>Lachnospirales</taxon>
        <taxon>Lachnospiraceae</taxon>
        <taxon>Herbinix</taxon>
    </lineage>
</organism>
<dbReference type="InterPro" id="IPR008407">
    <property type="entry name" value="Brnchd-chn_aa_trnsp_AzlD"/>
</dbReference>
<dbReference type="AlphaFoldDB" id="A0A0K8J974"/>
<dbReference type="Pfam" id="PF05437">
    <property type="entry name" value="AzlD"/>
    <property type="match status" value="1"/>
</dbReference>